<reference evidence="3 4" key="1">
    <citation type="submission" date="2020-01" db="EMBL/GenBank/DDBJ databases">
        <authorList>
            <consortium name="DOE Joint Genome Institute"/>
            <person name="Haridas S."/>
            <person name="Albert R."/>
            <person name="Binder M."/>
            <person name="Bloem J."/>
            <person name="Labutti K."/>
            <person name="Salamov A."/>
            <person name="Andreopoulos B."/>
            <person name="Baker S.E."/>
            <person name="Barry K."/>
            <person name="Bills G."/>
            <person name="Bluhm B.H."/>
            <person name="Cannon C."/>
            <person name="Castanera R."/>
            <person name="Culley D.E."/>
            <person name="Daum C."/>
            <person name="Ezra D."/>
            <person name="Gonzalez J.B."/>
            <person name="Henrissat B."/>
            <person name="Kuo A."/>
            <person name="Liang C."/>
            <person name="Lipzen A."/>
            <person name="Lutzoni F."/>
            <person name="Magnuson J."/>
            <person name="Mondo S."/>
            <person name="Nolan M."/>
            <person name="Ohm R."/>
            <person name="Pangilinan J."/>
            <person name="Park H.-J.H."/>
            <person name="Ramirez L."/>
            <person name="Alfaro M."/>
            <person name="Sun H."/>
            <person name="Tritt A."/>
            <person name="Yoshinaga Y."/>
            <person name="Zwiers L.-H.L."/>
            <person name="Turgeon B.G."/>
            <person name="Goodwin S.B."/>
            <person name="Spatafora J.W."/>
            <person name="Crous P.W."/>
            <person name="Grigoriev I.V."/>
        </authorList>
    </citation>
    <scope>NUCLEOTIDE SEQUENCE [LARGE SCALE GENOMIC DNA]</scope>
    <source>
        <strain evidence="3 4">CBS 611.86</strain>
    </source>
</reference>
<comment type="caution">
    <text evidence="3">The sequence shown here is derived from an EMBL/GenBank/DDBJ whole genome shotgun (WGS) entry which is preliminary data.</text>
</comment>
<dbReference type="PANTHER" id="PTHR37981:SF1">
    <property type="entry name" value="SGNH HYDROLASE-TYPE ESTERASE DOMAIN-CONTAINING PROTEIN"/>
    <property type="match status" value="1"/>
</dbReference>
<gene>
    <name evidence="3" type="ORF">BDV95DRAFT_496340</name>
</gene>
<dbReference type="InterPro" id="IPR013830">
    <property type="entry name" value="SGNH_hydro"/>
</dbReference>
<dbReference type="InterPro" id="IPR036514">
    <property type="entry name" value="SGNH_hydro_sf"/>
</dbReference>
<organism evidence="3 4">
    <name type="scientific">Massariosphaeria phaeospora</name>
    <dbReference type="NCBI Taxonomy" id="100035"/>
    <lineage>
        <taxon>Eukaryota</taxon>
        <taxon>Fungi</taxon>
        <taxon>Dikarya</taxon>
        <taxon>Ascomycota</taxon>
        <taxon>Pezizomycotina</taxon>
        <taxon>Dothideomycetes</taxon>
        <taxon>Pleosporomycetidae</taxon>
        <taxon>Pleosporales</taxon>
        <taxon>Pleosporales incertae sedis</taxon>
        <taxon>Massariosphaeria</taxon>
    </lineage>
</organism>
<keyword evidence="1" id="KW-0732">Signal</keyword>
<name>A0A7C8I3L8_9PLEO</name>
<proteinExistence type="predicted"/>
<dbReference type="Gene3D" id="3.40.50.1110">
    <property type="entry name" value="SGNH hydrolase"/>
    <property type="match status" value="1"/>
</dbReference>
<feature type="non-terminal residue" evidence="3">
    <location>
        <position position="409"/>
    </location>
</feature>
<accession>A0A7C8I3L8</accession>
<dbReference type="GO" id="GO:0016788">
    <property type="term" value="F:hydrolase activity, acting on ester bonds"/>
    <property type="evidence" value="ECO:0007669"/>
    <property type="project" value="InterPro"/>
</dbReference>
<dbReference type="AlphaFoldDB" id="A0A7C8I3L8"/>
<protein>
    <submittedName>
        <fullName evidence="3">SGNH hydrolase-type esterase domain-containing protein</fullName>
    </submittedName>
</protein>
<evidence type="ECO:0000313" key="4">
    <source>
        <dbReference type="Proteomes" id="UP000481861"/>
    </source>
</evidence>
<dbReference type="InterPro" id="IPR037460">
    <property type="entry name" value="SEST-like"/>
</dbReference>
<feature type="signal peptide" evidence="1">
    <location>
        <begin position="1"/>
        <end position="25"/>
    </location>
</feature>
<evidence type="ECO:0000259" key="2">
    <source>
        <dbReference type="Pfam" id="PF13472"/>
    </source>
</evidence>
<dbReference type="Pfam" id="PF13472">
    <property type="entry name" value="Lipase_GDSL_2"/>
    <property type="match status" value="1"/>
</dbReference>
<keyword evidence="3" id="KW-0378">Hydrolase</keyword>
<dbReference type="CDD" id="cd01823">
    <property type="entry name" value="SEST_like"/>
    <property type="match status" value="1"/>
</dbReference>
<keyword evidence="4" id="KW-1185">Reference proteome</keyword>
<dbReference type="PANTHER" id="PTHR37981">
    <property type="entry name" value="LIPASE 2"/>
    <property type="match status" value="1"/>
</dbReference>
<dbReference type="GO" id="GO:0006629">
    <property type="term" value="P:lipid metabolic process"/>
    <property type="evidence" value="ECO:0007669"/>
    <property type="project" value="TreeGrafter"/>
</dbReference>
<feature type="domain" description="SGNH hydrolase-type esterase" evidence="2">
    <location>
        <begin position="64"/>
        <end position="275"/>
    </location>
</feature>
<dbReference type="SUPFAM" id="SSF52266">
    <property type="entry name" value="SGNH hydrolase"/>
    <property type="match status" value="1"/>
</dbReference>
<dbReference type="EMBL" id="JAADJZ010000014">
    <property type="protein sequence ID" value="KAF2870034.1"/>
    <property type="molecule type" value="Genomic_DNA"/>
</dbReference>
<evidence type="ECO:0000313" key="3">
    <source>
        <dbReference type="EMBL" id="KAF2870034.1"/>
    </source>
</evidence>
<dbReference type="Proteomes" id="UP000481861">
    <property type="component" value="Unassembled WGS sequence"/>
</dbReference>
<sequence length="409" mass="46599">MVHLHQFSFWLSVCLLSSEKHFVNSLPSSLESAFDRVAFPRQAADDDSLSPDIADLSYIRNFAAVGDSYAAGIGAGVRDDAACARYYDAYPRLINRDGRLGNSWRRNFQFAACSGHTSRDVTLLQIPGLDRNVDAMTISAGGNDVGLTQVLNDCIYGWLAPPQEKCNQTLEETENAIRTVLPQNLDNMLAWAKSRLRPRIGRAYYVNYAKFFSEADTQCDSVSWSWYQSQLNDNEKLYLTLEKRQRLNALVQLTNEAISAAVERAGDQVIYVDVNQYYEIWGGRFCEKGVTEPDPNNDFLLFFERETGEGEFPFRAKMRRDNSVEEELGDVPEGTFEAQIVDYIEASLRMHPDWIEDLETAETQALDNTTSLSRRAWISWLIRDQDKRVFHPRPNGHAIIAMNVLYHME</sequence>
<evidence type="ECO:0000256" key="1">
    <source>
        <dbReference type="SAM" id="SignalP"/>
    </source>
</evidence>
<dbReference type="OrthoDB" id="21678at2759"/>
<feature type="chain" id="PRO_5028902951" evidence="1">
    <location>
        <begin position="26"/>
        <end position="409"/>
    </location>
</feature>